<dbReference type="STRING" id="1032488.HMPREF9371_0417"/>
<dbReference type="Proteomes" id="UP000003019">
    <property type="component" value="Unassembled WGS sequence"/>
</dbReference>
<evidence type="ECO:0000313" key="2">
    <source>
        <dbReference type="Proteomes" id="UP000003019"/>
    </source>
</evidence>
<dbReference type="AlphaFoldDB" id="G4CFM8"/>
<dbReference type="HOGENOM" id="CLU_2194120_0_0_4"/>
<gene>
    <name evidence="1" type="ORF">HMPREF9371_0417</name>
</gene>
<dbReference type="OrthoDB" id="7067871at2"/>
<proteinExistence type="predicted"/>
<dbReference type="EMBL" id="AGAY01000015">
    <property type="protein sequence ID" value="EGY53367.1"/>
    <property type="molecule type" value="Genomic_DNA"/>
</dbReference>
<protein>
    <submittedName>
        <fullName evidence="1">Uncharacterized protein</fullName>
    </submittedName>
</protein>
<keyword evidence="2" id="KW-1185">Reference proteome</keyword>
<comment type="caution">
    <text evidence="1">The sequence shown here is derived from an EMBL/GenBank/DDBJ whole genome shotgun (WGS) entry which is preliminary data.</text>
</comment>
<name>G4CFM8_9NEIS</name>
<evidence type="ECO:0000313" key="1">
    <source>
        <dbReference type="EMBL" id="EGY53367.1"/>
    </source>
</evidence>
<accession>G4CFM8</accession>
<sequence>MRCELNRNVLLTEEGEDMPSETFIKENKHQLYVSVNEMNRYASFDFSSRLAMYEFGREIMHEAIFGKGGLIEFYPMIISDGKLEIINGTRMSLESARIFINYPDGSGE</sequence>
<organism evidence="1 2">
    <name type="scientific">Neisseria shayeganii 871</name>
    <dbReference type="NCBI Taxonomy" id="1032488"/>
    <lineage>
        <taxon>Bacteria</taxon>
        <taxon>Pseudomonadati</taxon>
        <taxon>Pseudomonadota</taxon>
        <taxon>Betaproteobacteria</taxon>
        <taxon>Neisseriales</taxon>
        <taxon>Neisseriaceae</taxon>
        <taxon>Neisseria</taxon>
    </lineage>
</organism>
<reference evidence="1 2" key="1">
    <citation type="submission" date="2011-05" db="EMBL/GenBank/DDBJ databases">
        <authorList>
            <person name="Muzny D."/>
            <person name="Qin X."/>
            <person name="Deng J."/>
            <person name="Jiang H."/>
            <person name="Liu Y."/>
            <person name="Qu J."/>
            <person name="Song X.-Z."/>
            <person name="Zhang L."/>
            <person name="Thornton R."/>
            <person name="Coyle M."/>
            <person name="Francisco L."/>
            <person name="Jackson L."/>
            <person name="Javaid M."/>
            <person name="Korchina V."/>
            <person name="Kovar C."/>
            <person name="Mata R."/>
            <person name="Mathew T."/>
            <person name="Ngo R."/>
            <person name="Nguyen L."/>
            <person name="Nguyen N."/>
            <person name="Okwuonu G."/>
            <person name="Ongeri F."/>
            <person name="Pham C."/>
            <person name="Simmons D."/>
            <person name="Wilczek-Boney K."/>
            <person name="Hale W."/>
            <person name="Jakkamsetti A."/>
            <person name="Pham P."/>
            <person name="Ruth R."/>
            <person name="San Lucas F."/>
            <person name="Warren J."/>
            <person name="Zhang J."/>
            <person name="Zhao Z."/>
            <person name="Zhou C."/>
            <person name="Zhu D."/>
            <person name="Lee S."/>
            <person name="Bess C."/>
            <person name="Blankenburg K."/>
            <person name="Forbes L."/>
            <person name="Fu Q."/>
            <person name="Gubbala S."/>
            <person name="Hirani K."/>
            <person name="Jayaseelan J.C."/>
            <person name="Lara F."/>
            <person name="Munidasa M."/>
            <person name="Palculict T."/>
            <person name="Patil S."/>
            <person name="Pu L.-L."/>
            <person name="Saada N."/>
            <person name="Tang L."/>
            <person name="Weissenberger G."/>
            <person name="Zhu Y."/>
            <person name="Hemphill L."/>
            <person name="Shang Y."/>
            <person name="Youmans B."/>
            <person name="Ayvaz T."/>
            <person name="Ross M."/>
            <person name="Santibanez J."/>
            <person name="Aqrawi P."/>
            <person name="Gross S."/>
            <person name="Joshi V."/>
            <person name="Fowler G."/>
            <person name="Nazareth L."/>
            <person name="Reid J."/>
            <person name="Worley K."/>
            <person name="Petrosino J."/>
            <person name="Highlander S."/>
            <person name="Gibbs R."/>
        </authorList>
    </citation>
    <scope>NUCLEOTIDE SEQUENCE [LARGE SCALE GENOMIC DNA]</scope>
    <source>
        <strain evidence="1 2">871</strain>
    </source>
</reference>